<dbReference type="GO" id="GO:0017000">
    <property type="term" value="P:antibiotic biosynthetic process"/>
    <property type="evidence" value="ECO:0007669"/>
    <property type="project" value="UniProtKB-ARBA"/>
</dbReference>
<dbReference type="PANTHER" id="PTHR43798:SF6">
    <property type="entry name" value="HYDROLASE, PUTATIVE (AFU_ORTHOLOGUE AFUA_4G13070)-RELATED"/>
    <property type="match status" value="1"/>
</dbReference>
<gene>
    <name evidence="2" type="ORF">N7463_002171</name>
</gene>
<sequence>MESILSAHEIGEGLPVLIIHGWQMEGRVEELDFEPIFSKIPGFRRIYVDLPGMGRTPASNVKDMDEIYLRLVQFIDSRLGRSRFLLVGSSCGGYLARAIAQKYIEQVDGLLLRVPLIEPKDSMRDVDDFKPLVTNEQLMSNISAEDRTILGNVLIQTPAYIKALKARYEKIILPADKAADNKVLDPIRADPHRYQLSFSLDNENAKFFAPTLVVCGRQDESVGYRDSLRLLELYPRSTYVILDRGTHGLPIDETSVFEALVRDWIFRIHEWRGCTD</sequence>
<protein>
    <recommendedName>
        <fullName evidence="1">AB hydrolase-1 domain-containing protein</fullName>
    </recommendedName>
</protein>
<dbReference type="OrthoDB" id="6431331at2759"/>
<evidence type="ECO:0000313" key="2">
    <source>
        <dbReference type="EMBL" id="KAJ5512619.1"/>
    </source>
</evidence>
<comment type="caution">
    <text evidence="2">The sequence shown here is derived from an EMBL/GenBank/DDBJ whole genome shotgun (WGS) entry which is preliminary data.</text>
</comment>
<dbReference type="Pfam" id="PF00561">
    <property type="entry name" value="Abhydrolase_1"/>
    <property type="match status" value="1"/>
</dbReference>
<reference evidence="2" key="2">
    <citation type="journal article" date="2023" name="IMA Fungus">
        <title>Comparative genomic study of the Penicillium genus elucidates a diverse pangenome and 15 lateral gene transfer events.</title>
        <authorList>
            <person name="Petersen C."/>
            <person name="Sorensen T."/>
            <person name="Nielsen M.R."/>
            <person name="Sondergaard T.E."/>
            <person name="Sorensen J.L."/>
            <person name="Fitzpatrick D.A."/>
            <person name="Frisvad J.C."/>
            <person name="Nielsen K.L."/>
        </authorList>
    </citation>
    <scope>NUCLEOTIDE SEQUENCE</scope>
    <source>
        <strain evidence="2">IBT 29495</strain>
    </source>
</reference>
<dbReference type="SUPFAM" id="SSF53474">
    <property type="entry name" value="alpha/beta-Hydrolases"/>
    <property type="match status" value="1"/>
</dbReference>
<evidence type="ECO:0000313" key="3">
    <source>
        <dbReference type="Proteomes" id="UP001149954"/>
    </source>
</evidence>
<dbReference type="EMBL" id="JAPWDS010000002">
    <property type="protein sequence ID" value="KAJ5512619.1"/>
    <property type="molecule type" value="Genomic_DNA"/>
</dbReference>
<accession>A0A9W9XYL0</accession>
<dbReference type="InterPro" id="IPR050266">
    <property type="entry name" value="AB_hydrolase_sf"/>
</dbReference>
<dbReference type="PANTHER" id="PTHR43798">
    <property type="entry name" value="MONOACYLGLYCEROL LIPASE"/>
    <property type="match status" value="1"/>
</dbReference>
<dbReference type="InterPro" id="IPR029058">
    <property type="entry name" value="AB_hydrolase_fold"/>
</dbReference>
<feature type="domain" description="AB hydrolase-1" evidence="1">
    <location>
        <begin position="15"/>
        <end position="253"/>
    </location>
</feature>
<dbReference type="AlphaFoldDB" id="A0A9W9XYL0"/>
<dbReference type="Gene3D" id="3.40.50.1820">
    <property type="entry name" value="alpha/beta hydrolase"/>
    <property type="match status" value="1"/>
</dbReference>
<dbReference type="GO" id="GO:0072330">
    <property type="term" value="P:monocarboxylic acid biosynthetic process"/>
    <property type="evidence" value="ECO:0007669"/>
    <property type="project" value="UniProtKB-ARBA"/>
</dbReference>
<name>A0A9W9XYL0_9EURO</name>
<proteinExistence type="predicted"/>
<dbReference type="Proteomes" id="UP001149954">
    <property type="component" value="Unassembled WGS sequence"/>
</dbReference>
<dbReference type="InterPro" id="IPR000073">
    <property type="entry name" value="AB_hydrolase_1"/>
</dbReference>
<evidence type="ECO:0000259" key="1">
    <source>
        <dbReference type="Pfam" id="PF00561"/>
    </source>
</evidence>
<reference evidence="2" key="1">
    <citation type="submission" date="2022-12" db="EMBL/GenBank/DDBJ databases">
        <authorList>
            <person name="Petersen C."/>
        </authorList>
    </citation>
    <scope>NUCLEOTIDE SEQUENCE</scope>
    <source>
        <strain evidence="2">IBT 29495</strain>
    </source>
</reference>
<keyword evidence="3" id="KW-1185">Reference proteome</keyword>
<dbReference type="PRINTS" id="PR00111">
    <property type="entry name" value="ABHYDROLASE"/>
</dbReference>
<organism evidence="2 3">
    <name type="scientific">Penicillium fimorum</name>
    <dbReference type="NCBI Taxonomy" id="1882269"/>
    <lineage>
        <taxon>Eukaryota</taxon>
        <taxon>Fungi</taxon>
        <taxon>Dikarya</taxon>
        <taxon>Ascomycota</taxon>
        <taxon>Pezizomycotina</taxon>
        <taxon>Eurotiomycetes</taxon>
        <taxon>Eurotiomycetidae</taxon>
        <taxon>Eurotiales</taxon>
        <taxon>Aspergillaceae</taxon>
        <taxon>Penicillium</taxon>
    </lineage>
</organism>